<dbReference type="AlphaFoldDB" id="A0A1G9YRY3"/>
<reference evidence="1 2" key="1">
    <citation type="submission" date="2016-10" db="EMBL/GenBank/DDBJ databases">
        <authorList>
            <person name="de Groot N.N."/>
        </authorList>
    </citation>
    <scope>NUCLEOTIDE SEQUENCE [LARGE SCALE GENOMIC DNA]</scope>
    <source>
        <strain evidence="1 2">DSM 16981</strain>
    </source>
</reference>
<keyword evidence="2" id="KW-1185">Reference proteome</keyword>
<dbReference type="Gene3D" id="3.40.190.10">
    <property type="entry name" value="Periplasmic binding protein-like II"/>
    <property type="match status" value="1"/>
</dbReference>
<organism evidence="1 2">
    <name type="scientific">Megasphaera paucivorans</name>
    <dbReference type="NCBI Taxonomy" id="349095"/>
    <lineage>
        <taxon>Bacteria</taxon>
        <taxon>Bacillati</taxon>
        <taxon>Bacillota</taxon>
        <taxon>Negativicutes</taxon>
        <taxon>Veillonellales</taxon>
        <taxon>Veillonellaceae</taxon>
        <taxon>Megasphaera</taxon>
    </lineage>
</organism>
<evidence type="ECO:0000313" key="1">
    <source>
        <dbReference type="EMBL" id="SDN11243.1"/>
    </source>
</evidence>
<name>A0A1G9YRY3_9FIRM</name>
<proteinExistence type="predicted"/>
<gene>
    <name evidence="1" type="ORF">SAMN05660299_02136</name>
</gene>
<dbReference type="EMBL" id="FNHQ01000024">
    <property type="protein sequence ID" value="SDN11243.1"/>
    <property type="molecule type" value="Genomic_DNA"/>
</dbReference>
<evidence type="ECO:0008006" key="3">
    <source>
        <dbReference type="Google" id="ProtNLM"/>
    </source>
</evidence>
<dbReference type="SUPFAM" id="SSF53850">
    <property type="entry name" value="Periplasmic binding protein-like II"/>
    <property type="match status" value="1"/>
</dbReference>
<accession>A0A1G9YRY3</accession>
<dbReference type="OrthoDB" id="1684752at2"/>
<dbReference type="STRING" id="349095.SAMN05660299_02136"/>
<protein>
    <recommendedName>
        <fullName evidence="3">LysR substrate binding domain-containing protein</fullName>
    </recommendedName>
</protein>
<evidence type="ECO:0000313" key="2">
    <source>
        <dbReference type="Proteomes" id="UP000199309"/>
    </source>
</evidence>
<dbReference type="RefSeq" id="WP_091651671.1">
    <property type="nucleotide sequence ID" value="NZ_FNHQ01000024.1"/>
</dbReference>
<dbReference type="Proteomes" id="UP000199309">
    <property type="component" value="Unassembled WGS sequence"/>
</dbReference>
<sequence length="203" mass="23683">MLYLLDLFKHLTGIYSPPLFDNLIKHIPKINLAIHTEHTAELYPLVEQRQIDVAVAWQKIVYPNVICSEWKETPMVMLKNGSPKYAGIIVAENKKLDTNKELYIPWTPNFKSWHDEHWPTGYYDPIHITGAPLVLQLIKDNDYWAIVPLWLANYAVSFGGYTYSLLSDPPDPLTAYIITHKYLRPSTEKSLRVFYYYLNKLEV</sequence>